<comment type="cofactor">
    <cofactor evidence="1">
        <name>FAD</name>
        <dbReference type="ChEBI" id="CHEBI:57692"/>
    </cofactor>
</comment>
<sequence length="418" mass="44650">MCKVIIVGGGAAGMLAGIAAAQQGAKVIIFEKMPNIGRKLLITGKGRCNITNDCTTQELIKQLPGNGRFLYGAFSQFSNIDMVELLESHGLKTKVERGGRVFPVSDRAMDVVDKLREIFNLAGGKILTKKTVQEILVLDGKAIGVRCTDKSSELADAVVLATGGASYPGTGSTGDGYQMAEALGHTIVPLKPSLVPLECEMDYISTLQGLSLRNVTASIVYKNEVLGHEFGEMLFTHFGVSGPIILSLSKVVAQAKKDGKYPLDLFIDLKPALSLEKLDARVQRDFALYSRKKLANGLKDLLPSSLIPVIIDAACLQQDQDINQITKEQRKKFVETIKNFSVPIVGTRPLSEAIVTAGGVSTKEINPKTLESKLVKALFLAGEVIDVDGFTGGYNLQAAFSSGFAAGTAAATISKNEV</sequence>
<dbReference type="InterPro" id="IPR036188">
    <property type="entry name" value="FAD/NAD-bd_sf"/>
</dbReference>
<dbReference type="PANTHER" id="PTHR42887:SF2">
    <property type="entry name" value="OS12G0638800 PROTEIN"/>
    <property type="match status" value="1"/>
</dbReference>
<keyword evidence="2" id="KW-0285">Flavoprotein</keyword>
<organism evidence="6">
    <name type="scientific">bioreactor metagenome</name>
    <dbReference type="NCBI Taxonomy" id="1076179"/>
    <lineage>
        <taxon>unclassified sequences</taxon>
        <taxon>metagenomes</taxon>
        <taxon>ecological metagenomes</taxon>
    </lineage>
</organism>
<protein>
    <recommendedName>
        <fullName evidence="7">Ferredoxin--NADP(+) reductase</fullName>
    </recommendedName>
</protein>
<evidence type="ECO:0000259" key="5">
    <source>
        <dbReference type="Pfam" id="PF22780"/>
    </source>
</evidence>
<accession>A0A644TKX6</accession>
<dbReference type="InterPro" id="IPR023166">
    <property type="entry name" value="BaiN-like_dom_sf"/>
</dbReference>
<evidence type="ECO:0000256" key="1">
    <source>
        <dbReference type="ARBA" id="ARBA00001974"/>
    </source>
</evidence>
<evidence type="ECO:0000256" key="3">
    <source>
        <dbReference type="ARBA" id="ARBA00022827"/>
    </source>
</evidence>
<dbReference type="Pfam" id="PF03486">
    <property type="entry name" value="HI0933_like"/>
    <property type="match status" value="1"/>
</dbReference>
<gene>
    <name evidence="6" type="ORF">SDC9_12696</name>
</gene>
<dbReference type="Pfam" id="PF22780">
    <property type="entry name" value="HI0933_like_1st"/>
    <property type="match status" value="1"/>
</dbReference>
<dbReference type="EMBL" id="VSSQ01000035">
    <property type="protein sequence ID" value="MPL67007.1"/>
    <property type="molecule type" value="Genomic_DNA"/>
</dbReference>
<dbReference type="PANTHER" id="PTHR42887">
    <property type="entry name" value="OS12G0638800 PROTEIN"/>
    <property type="match status" value="1"/>
</dbReference>
<feature type="domain" description="RsdA/BaiN/AoA(So)-like Rossmann fold-like" evidence="4">
    <location>
        <begin position="3"/>
        <end position="408"/>
    </location>
</feature>
<dbReference type="AlphaFoldDB" id="A0A644TKX6"/>
<evidence type="ECO:0008006" key="7">
    <source>
        <dbReference type="Google" id="ProtNLM"/>
    </source>
</evidence>
<dbReference type="NCBIfam" id="TIGR00275">
    <property type="entry name" value="aminoacetone oxidase family FAD-binding enzyme"/>
    <property type="match status" value="1"/>
</dbReference>
<dbReference type="Gene3D" id="2.40.30.10">
    <property type="entry name" value="Translation factors"/>
    <property type="match status" value="1"/>
</dbReference>
<dbReference type="PRINTS" id="PR00411">
    <property type="entry name" value="PNDRDTASEI"/>
</dbReference>
<evidence type="ECO:0000259" key="4">
    <source>
        <dbReference type="Pfam" id="PF03486"/>
    </source>
</evidence>
<dbReference type="InterPro" id="IPR055178">
    <property type="entry name" value="RsdA/BaiN/AoA(So)-like_dom"/>
</dbReference>
<evidence type="ECO:0000256" key="2">
    <source>
        <dbReference type="ARBA" id="ARBA00022630"/>
    </source>
</evidence>
<keyword evidence="3" id="KW-0274">FAD</keyword>
<feature type="domain" description="RsdA/BaiN/AoA(So)-like insert" evidence="5">
    <location>
        <begin position="191"/>
        <end position="355"/>
    </location>
</feature>
<dbReference type="Gene3D" id="1.10.8.260">
    <property type="entry name" value="HI0933 insert domain-like"/>
    <property type="match status" value="1"/>
</dbReference>
<dbReference type="InterPro" id="IPR004792">
    <property type="entry name" value="BaiN-like"/>
</dbReference>
<name>A0A644TKX6_9ZZZZ</name>
<dbReference type="SUPFAM" id="SSF51905">
    <property type="entry name" value="FAD/NAD(P)-binding domain"/>
    <property type="match status" value="1"/>
</dbReference>
<dbReference type="PRINTS" id="PR00368">
    <property type="entry name" value="FADPNR"/>
</dbReference>
<dbReference type="InterPro" id="IPR057661">
    <property type="entry name" value="RsdA/BaiN/AoA(So)_Rossmann"/>
</dbReference>
<evidence type="ECO:0000313" key="6">
    <source>
        <dbReference type="EMBL" id="MPL67007.1"/>
    </source>
</evidence>
<dbReference type="Gene3D" id="3.50.50.60">
    <property type="entry name" value="FAD/NAD(P)-binding domain"/>
    <property type="match status" value="1"/>
</dbReference>
<proteinExistence type="predicted"/>
<comment type="caution">
    <text evidence="6">The sequence shown here is derived from an EMBL/GenBank/DDBJ whole genome shotgun (WGS) entry which is preliminary data.</text>
</comment>
<dbReference type="SUPFAM" id="SSF160996">
    <property type="entry name" value="HI0933 insert domain-like"/>
    <property type="match status" value="1"/>
</dbReference>
<reference evidence="6" key="1">
    <citation type="submission" date="2019-08" db="EMBL/GenBank/DDBJ databases">
        <authorList>
            <person name="Kucharzyk K."/>
            <person name="Murdoch R.W."/>
            <person name="Higgins S."/>
            <person name="Loffler F."/>
        </authorList>
    </citation>
    <scope>NUCLEOTIDE SEQUENCE</scope>
</reference>